<dbReference type="EMBL" id="AVPU01000022">
    <property type="protein sequence ID" value="KGM53691.1"/>
    <property type="molecule type" value="Genomic_DNA"/>
</dbReference>
<dbReference type="SUPFAM" id="SSF51182">
    <property type="entry name" value="RmlC-like cupins"/>
    <property type="match status" value="1"/>
</dbReference>
<evidence type="ECO:0000313" key="3">
    <source>
        <dbReference type="EMBL" id="KGM53691.1"/>
    </source>
</evidence>
<dbReference type="STRING" id="1385517.N800_06050"/>
<comment type="caution">
    <text evidence="3">The sequence shown here is derived from an EMBL/GenBank/DDBJ whole genome shotgun (WGS) entry which is preliminary data.</text>
</comment>
<dbReference type="InterPro" id="IPR025979">
    <property type="entry name" value="ChrR-like_cupin_dom"/>
</dbReference>
<feature type="domain" description="ChrR-like cupin" evidence="2">
    <location>
        <begin position="115"/>
        <end position="205"/>
    </location>
</feature>
<dbReference type="InterPro" id="IPR011051">
    <property type="entry name" value="RmlC_Cupin_sf"/>
</dbReference>
<evidence type="ECO:0000256" key="1">
    <source>
        <dbReference type="SAM" id="MobiDB-lite"/>
    </source>
</evidence>
<evidence type="ECO:0000259" key="2">
    <source>
        <dbReference type="Pfam" id="PF12973"/>
    </source>
</evidence>
<accession>A0A0A0ERS7</accession>
<dbReference type="InterPro" id="IPR014710">
    <property type="entry name" value="RmlC-like_jellyroll"/>
</dbReference>
<reference evidence="3 4" key="1">
    <citation type="submission" date="2013-08" db="EMBL/GenBank/DDBJ databases">
        <title>Genome sequencing of Lysobacter.</title>
        <authorList>
            <person name="Zhang S."/>
            <person name="Wang G."/>
        </authorList>
    </citation>
    <scope>NUCLEOTIDE SEQUENCE [LARGE SCALE GENOMIC DNA]</scope>
    <source>
        <strain evidence="3 4">GH1-9</strain>
    </source>
</reference>
<dbReference type="Pfam" id="PF12973">
    <property type="entry name" value="Cupin_7"/>
    <property type="match status" value="1"/>
</dbReference>
<protein>
    <submittedName>
        <fullName evidence="3">Transcriptional regulator</fullName>
    </submittedName>
</protein>
<dbReference type="RefSeq" id="WP_036138654.1">
    <property type="nucleotide sequence ID" value="NZ_AVPU01000022.1"/>
</dbReference>
<evidence type="ECO:0000313" key="4">
    <source>
        <dbReference type="Proteomes" id="UP000029998"/>
    </source>
</evidence>
<sequence>MNPHHHLDLSTLVSYAAGALAVEMAVVAATHLATCAHCRERLQEAERIGGCLLEQQQPVPSPLPEQRQAQLRDAMLRQLDDATPALPPAPARSTPYEEEDRLPAPLHPYFGTSYRALKWRWMAPGVHCIRASGTRTGTLLLLKIGPGRSMPVHSHGGAELTQILRGAYHDALGHFAPGDVADLDSSVEHQPVTVPGTACICVSALNAPLRFSGWVARQLQPLFKL</sequence>
<name>A0A0A0ERS7_9GAMM</name>
<gene>
    <name evidence="3" type="ORF">N800_06050</name>
</gene>
<dbReference type="eggNOG" id="COG3806">
    <property type="taxonomic scope" value="Bacteria"/>
</dbReference>
<proteinExistence type="predicted"/>
<dbReference type="Proteomes" id="UP000029998">
    <property type="component" value="Unassembled WGS sequence"/>
</dbReference>
<organism evidence="3 4">
    <name type="scientific">Lysobacter daejeonensis GH1-9</name>
    <dbReference type="NCBI Taxonomy" id="1385517"/>
    <lineage>
        <taxon>Bacteria</taxon>
        <taxon>Pseudomonadati</taxon>
        <taxon>Pseudomonadota</taxon>
        <taxon>Gammaproteobacteria</taxon>
        <taxon>Lysobacterales</taxon>
        <taxon>Lysobacteraceae</taxon>
        <taxon>Aerolutibacter</taxon>
    </lineage>
</organism>
<dbReference type="CDD" id="cd20301">
    <property type="entry name" value="cupin_ChrR"/>
    <property type="match status" value="1"/>
</dbReference>
<dbReference type="NCBIfam" id="TIGR02451">
    <property type="entry name" value="anti_sig_ChrR"/>
    <property type="match status" value="1"/>
</dbReference>
<feature type="region of interest" description="Disordered" evidence="1">
    <location>
        <begin position="82"/>
        <end position="102"/>
    </location>
</feature>
<dbReference type="OrthoDB" id="2988517at2"/>
<dbReference type="Gene3D" id="2.60.120.10">
    <property type="entry name" value="Jelly Rolls"/>
    <property type="match status" value="1"/>
</dbReference>
<keyword evidence="4" id="KW-1185">Reference proteome</keyword>
<dbReference type="InterPro" id="IPR012807">
    <property type="entry name" value="Anti-sigma_ChrR"/>
</dbReference>
<dbReference type="InterPro" id="IPR041916">
    <property type="entry name" value="Anti_sigma_zinc_sf"/>
</dbReference>
<dbReference type="Gene3D" id="1.10.10.1320">
    <property type="entry name" value="Anti-sigma factor, zinc-finger domain"/>
    <property type="match status" value="1"/>
</dbReference>
<dbReference type="AlphaFoldDB" id="A0A0A0ERS7"/>